<keyword evidence="2" id="KW-1185">Reference proteome</keyword>
<proteinExistence type="predicted"/>
<reference evidence="1" key="1">
    <citation type="submission" date="2022-10" db="EMBL/GenBank/DDBJ databases">
        <title>The complete genomes of actinobacterial strains from the NBC collection.</title>
        <authorList>
            <person name="Joergensen T.S."/>
            <person name="Alvarez Arevalo M."/>
            <person name="Sterndorff E.B."/>
            <person name="Faurdal D."/>
            <person name="Vuksanovic O."/>
            <person name="Mourched A.-S."/>
            <person name="Charusanti P."/>
            <person name="Shaw S."/>
            <person name="Blin K."/>
            <person name="Weber T."/>
        </authorList>
    </citation>
    <scope>NUCLEOTIDE SEQUENCE</scope>
    <source>
        <strain evidence="1">NBC_01432</strain>
    </source>
</reference>
<organism evidence="1 2">
    <name type="scientific">Streptomyces niveus</name>
    <name type="common">Streptomyces spheroides</name>
    <dbReference type="NCBI Taxonomy" id="193462"/>
    <lineage>
        <taxon>Bacteria</taxon>
        <taxon>Bacillati</taxon>
        <taxon>Actinomycetota</taxon>
        <taxon>Actinomycetes</taxon>
        <taxon>Kitasatosporales</taxon>
        <taxon>Streptomycetaceae</taxon>
        <taxon>Streptomyces</taxon>
    </lineage>
</organism>
<protein>
    <submittedName>
        <fullName evidence="1">Uncharacterized protein</fullName>
    </submittedName>
</protein>
<evidence type="ECO:0000313" key="1">
    <source>
        <dbReference type="EMBL" id="WUX54539.1"/>
    </source>
</evidence>
<dbReference type="RefSeq" id="WP_329078176.1">
    <property type="nucleotide sequence ID" value="NZ_CP109495.1"/>
</dbReference>
<dbReference type="EMBL" id="CP109495">
    <property type="protein sequence ID" value="WUX54539.1"/>
    <property type="molecule type" value="Genomic_DNA"/>
</dbReference>
<name>A0ABZ2A7T4_STRNV</name>
<gene>
    <name evidence="1" type="ORF">OG442_24960</name>
</gene>
<dbReference type="Proteomes" id="UP001432209">
    <property type="component" value="Chromosome"/>
</dbReference>
<evidence type="ECO:0000313" key="2">
    <source>
        <dbReference type="Proteomes" id="UP001432209"/>
    </source>
</evidence>
<sequence>MTSNRRTPGAHWGHRPLSFTKDSTTLRRLLTALNRHYPIDFATISRTVTDALTLQLPLPARAWVDVTTLKLRGHLQLLLCEYDGDTEDPRILALHRDAYRLLALCDVFDEATPPLHAYELMRALAETTRSFADLHERREPDQ</sequence>
<accession>A0ABZ2A7T4</accession>